<dbReference type="InterPro" id="IPR050300">
    <property type="entry name" value="GDXG_lipolytic_enzyme"/>
</dbReference>
<feature type="domain" description="Alpha/beta hydrolase fold-3" evidence="2">
    <location>
        <begin position="76"/>
        <end position="276"/>
    </location>
</feature>
<keyword evidence="1 3" id="KW-0378">Hydrolase</keyword>
<dbReference type="PANTHER" id="PTHR48081:SF8">
    <property type="entry name" value="ALPHA_BETA HYDROLASE FOLD-3 DOMAIN-CONTAINING PROTEIN-RELATED"/>
    <property type="match status" value="1"/>
</dbReference>
<dbReference type="InterPro" id="IPR013094">
    <property type="entry name" value="AB_hydrolase_3"/>
</dbReference>
<keyword evidence="4" id="KW-1185">Reference proteome</keyword>
<organism evidence="3 4">
    <name type="scientific">Saccharopolyspora erythraea</name>
    <name type="common">Streptomyces erythraeus</name>
    <dbReference type="NCBI Taxonomy" id="1836"/>
    <lineage>
        <taxon>Bacteria</taxon>
        <taxon>Bacillati</taxon>
        <taxon>Actinomycetota</taxon>
        <taxon>Actinomycetes</taxon>
        <taxon>Pseudonocardiales</taxon>
        <taxon>Pseudonocardiaceae</taxon>
        <taxon>Saccharopolyspora</taxon>
    </lineage>
</organism>
<dbReference type="GO" id="GO:0016787">
    <property type="term" value="F:hydrolase activity"/>
    <property type="evidence" value="ECO:0007669"/>
    <property type="project" value="UniProtKB-KW"/>
</dbReference>
<evidence type="ECO:0000313" key="4">
    <source>
        <dbReference type="Proteomes" id="UP001500729"/>
    </source>
</evidence>
<protein>
    <submittedName>
        <fullName evidence="3">Alpha/beta hydrolase</fullName>
    </submittedName>
</protein>
<dbReference type="InterPro" id="IPR029058">
    <property type="entry name" value="AB_hydrolase_fold"/>
</dbReference>
<accession>A0ABN1D069</accession>
<dbReference type="PANTHER" id="PTHR48081">
    <property type="entry name" value="AB HYDROLASE SUPERFAMILY PROTEIN C4A8.06C"/>
    <property type="match status" value="1"/>
</dbReference>
<gene>
    <name evidence="3" type="ORF">GCM10009533_32370</name>
</gene>
<dbReference type="Pfam" id="PF07859">
    <property type="entry name" value="Abhydrolase_3"/>
    <property type="match status" value="1"/>
</dbReference>
<evidence type="ECO:0000313" key="3">
    <source>
        <dbReference type="EMBL" id="GAA0530682.1"/>
    </source>
</evidence>
<evidence type="ECO:0000256" key="1">
    <source>
        <dbReference type="ARBA" id="ARBA00022801"/>
    </source>
</evidence>
<evidence type="ECO:0000259" key="2">
    <source>
        <dbReference type="Pfam" id="PF07859"/>
    </source>
</evidence>
<comment type="caution">
    <text evidence="3">The sequence shown here is derived from an EMBL/GenBank/DDBJ whole genome shotgun (WGS) entry which is preliminary data.</text>
</comment>
<dbReference type="EMBL" id="BAAAGS010000019">
    <property type="protein sequence ID" value="GAA0530682.1"/>
    <property type="molecule type" value="Genomic_DNA"/>
</dbReference>
<dbReference type="Proteomes" id="UP001500729">
    <property type="component" value="Unassembled WGS sequence"/>
</dbReference>
<reference evidence="3 4" key="1">
    <citation type="journal article" date="2019" name="Int. J. Syst. Evol. Microbiol.">
        <title>The Global Catalogue of Microorganisms (GCM) 10K type strain sequencing project: providing services to taxonomists for standard genome sequencing and annotation.</title>
        <authorList>
            <consortium name="The Broad Institute Genomics Platform"/>
            <consortium name="The Broad Institute Genome Sequencing Center for Infectious Disease"/>
            <person name="Wu L."/>
            <person name="Ma J."/>
        </authorList>
    </citation>
    <scope>NUCLEOTIDE SEQUENCE [LARGE SCALE GENOMIC DNA]</scope>
    <source>
        <strain evidence="3 4">JCM 10303</strain>
    </source>
</reference>
<sequence>MVSLRGRALIAKYRLMGKKRIFSDLHELHRSVESRESESAQIPDEMFERYEVDRVDIRGHYSYTLHPLRRDKPYHLFYLHGGAYIHQVEDAHWRFLSRLIDESGCAVTLPVYPLAPDYQYDETLEVVEGTWEATVGREGPRHQVIMGDSAGGGLTLHLAQWLRQRQRPQPRRLVLLSPWLDITSSHPSMPELDPRDPFLSLPGLREAGRMYAGDLDPHDPRVSPLYGELDGLAPMTVMVGTRDVLLSDARRLRELAAERGVRIDYEEYPGMFHGWVLQSIPEARRATERLVRTLDSGVPHAGTV</sequence>
<name>A0ABN1D069_SACER</name>
<proteinExistence type="predicted"/>
<dbReference type="Gene3D" id="3.40.50.1820">
    <property type="entry name" value="alpha/beta hydrolase"/>
    <property type="match status" value="1"/>
</dbReference>
<dbReference type="SUPFAM" id="SSF53474">
    <property type="entry name" value="alpha/beta-Hydrolases"/>
    <property type="match status" value="1"/>
</dbReference>
<dbReference type="RefSeq" id="WP_009946759.1">
    <property type="nucleotide sequence ID" value="NZ_BAAAGS010000019.1"/>
</dbReference>